<dbReference type="AlphaFoldDB" id="A0AAV3XG34"/>
<reference evidence="1 2" key="1">
    <citation type="journal article" date="2021" name="Elife">
        <title>Chloroplast acquisition without the gene transfer in kleptoplastic sea slugs, Plakobranchus ocellatus.</title>
        <authorList>
            <person name="Maeda T."/>
            <person name="Takahashi S."/>
            <person name="Yoshida T."/>
            <person name="Shimamura S."/>
            <person name="Takaki Y."/>
            <person name="Nagai Y."/>
            <person name="Toyoda A."/>
            <person name="Suzuki Y."/>
            <person name="Arimoto A."/>
            <person name="Ishii H."/>
            <person name="Satoh N."/>
            <person name="Nishiyama T."/>
            <person name="Hasebe M."/>
            <person name="Maruyama T."/>
            <person name="Minagawa J."/>
            <person name="Obokata J."/>
            <person name="Shigenobu S."/>
        </authorList>
    </citation>
    <scope>NUCLEOTIDE SEQUENCE [LARGE SCALE GENOMIC DNA]</scope>
</reference>
<dbReference type="EMBL" id="BLXT01000403">
    <property type="protein sequence ID" value="GFN76565.1"/>
    <property type="molecule type" value="Genomic_DNA"/>
</dbReference>
<comment type="caution">
    <text evidence="1">The sequence shown here is derived from an EMBL/GenBank/DDBJ whole genome shotgun (WGS) entry which is preliminary data.</text>
</comment>
<evidence type="ECO:0000313" key="1">
    <source>
        <dbReference type="EMBL" id="GFN76565.1"/>
    </source>
</evidence>
<sequence>MAIQIARQLCGQSRAMPYKPLDIRGLQLSVAKSLVLANELPQHSVCSSGRLALKTRNTRGCASRPARALHQIWTHPKTLQLESETRTWSSIGSSQIHLESNFKNMELHR</sequence>
<gene>
    <name evidence="1" type="ORF">PoB_000307100</name>
</gene>
<proteinExistence type="predicted"/>
<organism evidence="1 2">
    <name type="scientific">Plakobranchus ocellatus</name>
    <dbReference type="NCBI Taxonomy" id="259542"/>
    <lineage>
        <taxon>Eukaryota</taxon>
        <taxon>Metazoa</taxon>
        <taxon>Spiralia</taxon>
        <taxon>Lophotrochozoa</taxon>
        <taxon>Mollusca</taxon>
        <taxon>Gastropoda</taxon>
        <taxon>Heterobranchia</taxon>
        <taxon>Euthyneura</taxon>
        <taxon>Panpulmonata</taxon>
        <taxon>Sacoglossa</taxon>
        <taxon>Placobranchoidea</taxon>
        <taxon>Plakobranchidae</taxon>
        <taxon>Plakobranchus</taxon>
    </lineage>
</organism>
<keyword evidence="2" id="KW-1185">Reference proteome</keyword>
<protein>
    <submittedName>
        <fullName evidence="1">Uncharacterized protein</fullName>
    </submittedName>
</protein>
<accession>A0AAV3XG34</accession>
<name>A0AAV3XG34_9GAST</name>
<evidence type="ECO:0000313" key="2">
    <source>
        <dbReference type="Proteomes" id="UP000735302"/>
    </source>
</evidence>
<dbReference type="Proteomes" id="UP000735302">
    <property type="component" value="Unassembled WGS sequence"/>
</dbReference>